<evidence type="ECO:0000313" key="3">
    <source>
        <dbReference type="Proteomes" id="UP000294498"/>
    </source>
</evidence>
<keyword evidence="3" id="KW-1185">Reference proteome</keyword>
<dbReference type="Proteomes" id="UP000294498">
    <property type="component" value="Unassembled WGS sequence"/>
</dbReference>
<dbReference type="EMBL" id="SODV01000002">
    <property type="protein sequence ID" value="TDW96319.1"/>
    <property type="molecule type" value="Genomic_DNA"/>
</dbReference>
<feature type="chain" id="PRO_5020272511" evidence="1">
    <location>
        <begin position="20"/>
        <end position="127"/>
    </location>
</feature>
<accession>A0A4R8DFF1</accession>
<sequence>MKKTIYLLLGLFLLAPAFARSSAKADTYEYVFAYTAVATGTPDYYDVTVGFWQMDLNTGVATNIPAPVACTITVTGGPLQGDVLDWPAGTLNESLGTIYYTGSTSAIIPASISPTTIYQGIVPLTQL</sequence>
<keyword evidence="1" id="KW-0732">Signal</keyword>
<comment type="caution">
    <text evidence="2">The sequence shown here is derived from an EMBL/GenBank/DDBJ whole genome shotgun (WGS) entry which is preliminary data.</text>
</comment>
<evidence type="ECO:0000256" key="1">
    <source>
        <dbReference type="SAM" id="SignalP"/>
    </source>
</evidence>
<dbReference type="AlphaFoldDB" id="A0A4R8DFF1"/>
<organism evidence="2 3">
    <name type="scientific">Dinghuibacter silviterrae</name>
    <dbReference type="NCBI Taxonomy" id="1539049"/>
    <lineage>
        <taxon>Bacteria</taxon>
        <taxon>Pseudomonadati</taxon>
        <taxon>Bacteroidota</taxon>
        <taxon>Chitinophagia</taxon>
        <taxon>Chitinophagales</taxon>
        <taxon>Chitinophagaceae</taxon>
        <taxon>Dinghuibacter</taxon>
    </lineage>
</organism>
<name>A0A4R8DFF1_9BACT</name>
<reference evidence="2 3" key="1">
    <citation type="submission" date="2019-03" db="EMBL/GenBank/DDBJ databases">
        <title>Genomic Encyclopedia of Type Strains, Phase IV (KMG-IV): sequencing the most valuable type-strain genomes for metagenomic binning, comparative biology and taxonomic classification.</title>
        <authorList>
            <person name="Goeker M."/>
        </authorList>
    </citation>
    <scope>NUCLEOTIDE SEQUENCE [LARGE SCALE GENOMIC DNA]</scope>
    <source>
        <strain evidence="2 3">DSM 100059</strain>
    </source>
</reference>
<feature type="signal peptide" evidence="1">
    <location>
        <begin position="1"/>
        <end position="19"/>
    </location>
</feature>
<dbReference type="RefSeq" id="WP_133996539.1">
    <property type="nucleotide sequence ID" value="NZ_SODV01000002.1"/>
</dbReference>
<gene>
    <name evidence="2" type="ORF">EDB95_4145</name>
</gene>
<protein>
    <submittedName>
        <fullName evidence="2">Uncharacterized protein</fullName>
    </submittedName>
</protein>
<evidence type="ECO:0000313" key="2">
    <source>
        <dbReference type="EMBL" id="TDW96319.1"/>
    </source>
</evidence>
<proteinExistence type="predicted"/>